<accession>A0A291QWS2</accession>
<dbReference type="KEGG" id="cbae:COR50_15090"/>
<reference evidence="1 2" key="1">
    <citation type="submission" date="2017-10" db="EMBL/GenBank/DDBJ databases">
        <title>Paenichitinophaga pekingensis gen. nov., sp. nov., isolated from activated sludge.</title>
        <authorList>
            <person name="Jin D."/>
            <person name="Kong X."/>
            <person name="Deng Y."/>
            <person name="Bai Z."/>
        </authorList>
    </citation>
    <scope>NUCLEOTIDE SEQUENCE [LARGE SCALE GENOMIC DNA]</scope>
    <source>
        <strain evidence="1 2">13</strain>
    </source>
</reference>
<dbReference type="NCBIfam" id="TIGR02241">
    <property type="entry name" value="conserved hypothetical phage tail region protein"/>
    <property type="match status" value="1"/>
</dbReference>
<dbReference type="Pfam" id="PF06841">
    <property type="entry name" value="Phage_T4_gp19"/>
    <property type="match status" value="1"/>
</dbReference>
<dbReference type="OrthoDB" id="73314at2"/>
<organism evidence="1 2">
    <name type="scientific">Chitinophaga caeni</name>
    <dbReference type="NCBI Taxonomy" id="2029983"/>
    <lineage>
        <taxon>Bacteria</taxon>
        <taxon>Pseudomonadati</taxon>
        <taxon>Bacteroidota</taxon>
        <taxon>Chitinophagia</taxon>
        <taxon>Chitinophagales</taxon>
        <taxon>Chitinophagaceae</taxon>
        <taxon>Chitinophaga</taxon>
    </lineage>
</organism>
<evidence type="ECO:0000313" key="1">
    <source>
        <dbReference type="EMBL" id="ATL48380.1"/>
    </source>
</evidence>
<dbReference type="InterPro" id="IPR010667">
    <property type="entry name" value="Phage_T4_Gp19"/>
</dbReference>
<dbReference type="AlphaFoldDB" id="A0A291QWS2"/>
<keyword evidence="2" id="KW-1185">Reference proteome</keyword>
<evidence type="ECO:0000313" key="2">
    <source>
        <dbReference type="Proteomes" id="UP000220133"/>
    </source>
</evidence>
<dbReference type="EMBL" id="CP023777">
    <property type="protein sequence ID" value="ATL48380.1"/>
    <property type="molecule type" value="Genomic_DNA"/>
</dbReference>
<dbReference type="PANTHER" id="PTHR38009">
    <property type="entry name" value="CONSERVED HYPOTHETICAL PHAGE TAIL PROTEIN"/>
    <property type="match status" value="1"/>
</dbReference>
<dbReference type="InterPro" id="IPR011747">
    <property type="entry name" value="CHP02241"/>
</dbReference>
<dbReference type="RefSeq" id="WP_098194754.1">
    <property type="nucleotide sequence ID" value="NZ_CP023777.1"/>
</dbReference>
<name>A0A291QWS2_9BACT</name>
<protein>
    <submittedName>
        <fullName evidence="1">Phage tail protein</fullName>
    </submittedName>
</protein>
<proteinExistence type="predicted"/>
<dbReference type="GO" id="GO:0005198">
    <property type="term" value="F:structural molecule activity"/>
    <property type="evidence" value="ECO:0007669"/>
    <property type="project" value="InterPro"/>
</dbReference>
<dbReference type="Proteomes" id="UP000220133">
    <property type="component" value="Chromosome"/>
</dbReference>
<gene>
    <name evidence="1" type="ORF">COR50_15090</name>
</gene>
<dbReference type="PANTHER" id="PTHR38009:SF1">
    <property type="entry name" value="CONSERVED HYPOTHETICAL PHAGE TAIL PROTEIN"/>
    <property type="match status" value="1"/>
</dbReference>
<sequence length="143" mass="16230">MANYPLPKFHFLVEWGGTRIGFTEVSGLSLETEVIEYREGSSPEYSKIKMPGLQKFGNITLKRGVFASDNEYYDWFNTVKLNTIQRRDITISLLNENHEPVVVWKVKSAWPVKVQSPDLKSDANESAIETLEIAHEGLVIDNG</sequence>